<evidence type="ECO:0000256" key="6">
    <source>
        <dbReference type="SAM" id="Coils"/>
    </source>
</evidence>
<protein>
    <recommendedName>
        <fullName evidence="9">Rhodopsin domain-containing protein</fullName>
    </recommendedName>
</protein>
<feature type="region of interest" description="Disordered" evidence="7">
    <location>
        <begin position="772"/>
        <end position="797"/>
    </location>
</feature>
<evidence type="ECO:0000256" key="8">
    <source>
        <dbReference type="SAM" id="Phobius"/>
    </source>
</evidence>
<keyword evidence="2 8" id="KW-0812">Transmembrane</keyword>
<feature type="region of interest" description="Disordered" evidence="7">
    <location>
        <begin position="387"/>
        <end position="406"/>
    </location>
</feature>
<feature type="transmembrane region" description="Helical" evidence="8">
    <location>
        <begin position="143"/>
        <end position="165"/>
    </location>
</feature>
<evidence type="ECO:0000313" key="10">
    <source>
        <dbReference type="EMBL" id="KZM24385.1"/>
    </source>
</evidence>
<dbReference type="InterPro" id="IPR049326">
    <property type="entry name" value="Rhodopsin_dom_fungi"/>
</dbReference>
<keyword evidence="3 8" id="KW-1133">Transmembrane helix</keyword>
<feature type="compositionally biased region" description="Pro residues" evidence="7">
    <location>
        <begin position="687"/>
        <end position="698"/>
    </location>
</feature>
<feature type="domain" description="Rhodopsin" evidence="9">
    <location>
        <begin position="47"/>
        <end position="285"/>
    </location>
</feature>
<evidence type="ECO:0000256" key="7">
    <source>
        <dbReference type="SAM" id="MobiDB-lite"/>
    </source>
</evidence>
<accession>A0A163FID6</accession>
<comment type="caution">
    <text evidence="10">The sequence shown here is derived from an EMBL/GenBank/DDBJ whole genome shotgun (WGS) entry which is preliminary data.</text>
</comment>
<evidence type="ECO:0000259" key="9">
    <source>
        <dbReference type="Pfam" id="PF20684"/>
    </source>
</evidence>
<dbReference type="Pfam" id="PF20684">
    <property type="entry name" value="Fung_rhodopsin"/>
    <property type="match status" value="1"/>
</dbReference>
<dbReference type="EMBL" id="JYNV01000160">
    <property type="protein sequence ID" value="KZM24385.1"/>
    <property type="molecule type" value="Genomic_DNA"/>
</dbReference>
<feature type="region of interest" description="Disordered" evidence="7">
    <location>
        <begin position="606"/>
        <end position="705"/>
    </location>
</feature>
<keyword evidence="4 8" id="KW-0472">Membrane</keyword>
<evidence type="ECO:0000256" key="5">
    <source>
        <dbReference type="ARBA" id="ARBA00038359"/>
    </source>
</evidence>
<reference evidence="10 11" key="1">
    <citation type="journal article" date="2016" name="Sci. Rep.">
        <title>Draft genome sequencing and secretome analysis of fungal phytopathogen Ascochyta rabiei provides insight into the necrotrophic effector repertoire.</title>
        <authorList>
            <person name="Verma S."/>
            <person name="Gazara R.K."/>
            <person name="Nizam S."/>
            <person name="Parween S."/>
            <person name="Chattopadhyay D."/>
            <person name="Verma P.K."/>
        </authorList>
    </citation>
    <scope>NUCLEOTIDE SEQUENCE [LARGE SCALE GENOMIC DNA]</scope>
    <source>
        <strain evidence="10 11">ArDII</strain>
    </source>
</reference>
<feature type="transmembrane region" description="Helical" evidence="8">
    <location>
        <begin position="67"/>
        <end position="94"/>
    </location>
</feature>
<dbReference type="PANTHER" id="PTHR33048:SF124">
    <property type="entry name" value="INTEGRAL MEMBRANE PROTEIN"/>
    <property type="match status" value="1"/>
</dbReference>
<feature type="compositionally biased region" description="Low complexity" evidence="7">
    <location>
        <begin position="390"/>
        <end position="403"/>
    </location>
</feature>
<evidence type="ECO:0000256" key="4">
    <source>
        <dbReference type="ARBA" id="ARBA00023136"/>
    </source>
</evidence>
<comment type="subcellular location">
    <subcellularLocation>
        <location evidence="1">Membrane</location>
        <topology evidence="1">Multi-pass membrane protein</topology>
    </subcellularLocation>
</comment>
<dbReference type="Proteomes" id="UP000076837">
    <property type="component" value="Unassembled WGS sequence"/>
</dbReference>
<dbReference type="GO" id="GO:0016020">
    <property type="term" value="C:membrane"/>
    <property type="evidence" value="ECO:0007669"/>
    <property type="project" value="UniProtKB-SubCell"/>
</dbReference>
<evidence type="ECO:0000256" key="2">
    <source>
        <dbReference type="ARBA" id="ARBA00022692"/>
    </source>
</evidence>
<organism evidence="10 11">
    <name type="scientific">Didymella rabiei</name>
    <name type="common">Chickpea ascochyta blight fungus</name>
    <name type="synonym">Mycosphaerella rabiei</name>
    <dbReference type="NCBI Taxonomy" id="5454"/>
    <lineage>
        <taxon>Eukaryota</taxon>
        <taxon>Fungi</taxon>
        <taxon>Dikarya</taxon>
        <taxon>Ascomycota</taxon>
        <taxon>Pezizomycotina</taxon>
        <taxon>Dothideomycetes</taxon>
        <taxon>Pleosporomycetidae</taxon>
        <taxon>Pleosporales</taxon>
        <taxon>Pleosporineae</taxon>
        <taxon>Didymellaceae</taxon>
        <taxon>Ascochyta</taxon>
    </lineage>
</organism>
<dbReference type="AlphaFoldDB" id="A0A163FID6"/>
<feature type="transmembrane region" description="Helical" evidence="8">
    <location>
        <begin position="185"/>
        <end position="211"/>
    </location>
</feature>
<gene>
    <name evidence="10" type="ORF">ST47_g4472</name>
</gene>
<proteinExistence type="inferred from homology"/>
<name>A0A163FID6_DIDRA</name>
<evidence type="ECO:0000256" key="1">
    <source>
        <dbReference type="ARBA" id="ARBA00004141"/>
    </source>
</evidence>
<dbReference type="STRING" id="5454.A0A163FID6"/>
<evidence type="ECO:0000256" key="3">
    <source>
        <dbReference type="ARBA" id="ARBA00022989"/>
    </source>
</evidence>
<feature type="transmembrane region" description="Helical" evidence="8">
    <location>
        <begin position="29"/>
        <end position="47"/>
    </location>
</feature>
<dbReference type="PANTHER" id="PTHR33048">
    <property type="entry name" value="PTH11-LIKE INTEGRAL MEMBRANE PROTEIN (AFU_ORTHOLOGUE AFUA_5G11245)"/>
    <property type="match status" value="1"/>
</dbReference>
<feature type="transmembrane region" description="Helical" evidence="8">
    <location>
        <begin position="223"/>
        <end position="243"/>
    </location>
</feature>
<keyword evidence="6" id="KW-0175">Coiled coil</keyword>
<sequence length="979" mass="108469">MSDLNRPTFPAPTDYIVDLENPQRRGKAIITWVGVVGIILATTLLTIRAYTKLVLVKKIASEDWCLLFAWIFSIPVQVLIVYRASAGLIGIHAWELTGHQLNTVAKITMATTVLYSPGLAFAKPSFLCFYLNLNPGKGFRISVYLTMFVVIGSCVGIVVSLLAACRPFTKNTDVTVREGLCLNKAALYIATWVLNIITDIIVLILPIPMVLALQMVKSRKIMLILLFSAGSITCVTSAVRVALLPPMLTSKDSSWDTVYPSLWILIEASLIIITGTLPTMRLFLRHVAPTLIDDSEPARMLTPHRESGWELQLSPPSLRTSQGLFARPLRDSAQHRLWPPARTRGDTQAGTSSAKAFGFEPPLTHHPVALVLSPRRQTQSAILATSPGLGRAASGDSACSGAGPRADEGQQSGLYFARKGVATRSGIPVLVYPASHASPVSSSLIFRFNEGRATASLLLQSLLFIHGYDAKHVFIMQYDADNLKPGKNSLGPATIPLPQWRLDQVSRQGNPQIRTLSLTLKKMCPVWTPSSLGPVRPKLDHEAAFTLLANLAKATKLHILFDYNWLHRDHHNIFQTLVDHPEQLIGFPVSRHYSKQYRREDWSVFNAENAGDDATTEDEAPVEEAPPMYTEGNKRPRHVTPTPSSPPPKRVLLSPYPDTHTSPTEKDSVATPSPKPLPSTATTPNPRFLPLPALPPDLPKSTASSLQCPPSYINLDTTSQKPAPFVASCPGHPLSQNKPDLRRVIEETASTIIPSMLETLIPSLLPRLLTASSPSPTPSLQSMASQTSTTPPPPVLSALGVSLGEHMTHRIEHELSSLYHHTVSHANHLRNAADAQFFDELEGKRLEFECVAEYRFGEFKDMIEECGEAEVERVGCKMDEFCDKAMEEVDKLQEEKADLKREREELKNDKAELRLEKEELRLEKECLRREKQELRVEKEHVRRQKRVLQRESYLLQSARPTDKLQGHIIQGTRAASLPA</sequence>
<feature type="compositionally biased region" description="Acidic residues" evidence="7">
    <location>
        <begin position="610"/>
        <end position="622"/>
    </location>
</feature>
<dbReference type="InterPro" id="IPR052337">
    <property type="entry name" value="SAT4-like"/>
</dbReference>
<comment type="similarity">
    <text evidence="5">Belongs to the SAT4 family.</text>
</comment>
<feature type="transmembrane region" description="Helical" evidence="8">
    <location>
        <begin position="263"/>
        <end position="284"/>
    </location>
</feature>
<feature type="coiled-coil region" evidence="6">
    <location>
        <begin position="882"/>
        <end position="951"/>
    </location>
</feature>
<keyword evidence="11" id="KW-1185">Reference proteome</keyword>
<evidence type="ECO:0000313" key="11">
    <source>
        <dbReference type="Proteomes" id="UP000076837"/>
    </source>
</evidence>